<gene>
    <name evidence="2" type="ORF">DDW44_13885</name>
</gene>
<dbReference type="EMBL" id="CP029188">
    <property type="protein sequence ID" value="AWI29760.1"/>
    <property type="molecule type" value="Genomic_DNA"/>
</dbReference>
<organism evidence="2 3">
    <name type="scientific">Streptomyces tirandamycinicus</name>
    <dbReference type="NCBI Taxonomy" id="2174846"/>
    <lineage>
        <taxon>Bacteria</taxon>
        <taxon>Bacillati</taxon>
        <taxon>Actinomycetota</taxon>
        <taxon>Actinomycetes</taxon>
        <taxon>Kitasatosporales</taxon>
        <taxon>Streptomycetaceae</taxon>
        <taxon>Streptomyces</taxon>
    </lineage>
</organism>
<proteinExistence type="predicted"/>
<keyword evidence="3" id="KW-1185">Reference proteome</keyword>
<dbReference type="Proteomes" id="UP000244900">
    <property type="component" value="Chromosome"/>
</dbReference>
<dbReference type="KEGG" id="stir:DDW44_13885"/>
<dbReference type="AlphaFoldDB" id="A0A2S1STP0"/>
<name>A0A2S1STP0_9ACTN</name>
<feature type="region of interest" description="Disordered" evidence="1">
    <location>
        <begin position="1"/>
        <end position="24"/>
    </location>
</feature>
<sequence length="60" mass="6544">MWFFPQSCRPGRTEPSSGGIGTAGRWYRRGTGALARWAPAPSPAIRRVPRPVPLPDVAAR</sequence>
<evidence type="ECO:0000256" key="1">
    <source>
        <dbReference type="SAM" id="MobiDB-lite"/>
    </source>
</evidence>
<evidence type="ECO:0000313" key="3">
    <source>
        <dbReference type="Proteomes" id="UP000244900"/>
    </source>
</evidence>
<protein>
    <submittedName>
        <fullName evidence="2">Uncharacterized protein</fullName>
    </submittedName>
</protein>
<accession>A0A2S1STP0</accession>
<evidence type="ECO:0000313" key="2">
    <source>
        <dbReference type="EMBL" id="AWI29760.1"/>
    </source>
</evidence>
<reference evidence="2 3" key="1">
    <citation type="submission" date="2018-05" db="EMBL/GenBank/DDBJ databases">
        <title>Complete genome sequence of sponge-derived Streptomyces sp. HNM0039.</title>
        <authorList>
            <person name="Huang X."/>
            <person name="Zhou S."/>
        </authorList>
    </citation>
    <scope>NUCLEOTIDE SEQUENCE [LARGE SCALE GENOMIC DNA]</scope>
    <source>
        <strain evidence="2 3">HNM0039</strain>
    </source>
</reference>